<feature type="compositionally biased region" description="Basic and acidic residues" evidence="1">
    <location>
        <begin position="14"/>
        <end position="28"/>
    </location>
</feature>
<dbReference type="EMBL" id="JASDAP010000001">
    <property type="protein sequence ID" value="KAK1906995.1"/>
    <property type="molecule type" value="Genomic_DNA"/>
</dbReference>
<dbReference type="GO" id="GO:0016301">
    <property type="term" value="F:kinase activity"/>
    <property type="evidence" value="ECO:0007669"/>
    <property type="project" value="UniProtKB-KW"/>
</dbReference>
<keyword evidence="2" id="KW-0675">Receptor</keyword>
<keyword evidence="2" id="KW-0808">Transferase</keyword>
<organism evidence="2 3">
    <name type="scientific">Dissostichus eleginoides</name>
    <name type="common">Patagonian toothfish</name>
    <name type="synonym">Dissostichus amissus</name>
    <dbReference type="NCBI Taxonomy" id="100907"/>
    <lineage>
        <taxon>Eukaryota</taxon>
        <taxon>Metazoa</taxon>
        <taxon>Chordata</taxon>
        <taxon>Craniata</taxon>
        <taxon>Vertebrata</taxon>
        <taxon>Euteleostomi</taxon>
        <taxon>Actinopterygii</taxon>
        <taxon>Neopterygii</taxon>
        <taxon>Teleostei</taxon>
        <taxon>Neoteleostei</taxon>
        <taxon>Acanthomorphata</taxon>
        <taxon>Eupercaria</taxon>
        <taxon>Perciformes</taxon>
        <taxon>Notothenioidei</taxon>
        <taxon>Nototheniidae</taxon>
        <taxon>Dissostichus</taxon>
    </lineage>
</organism>
<gene>
    <name evidence="2" type="ORF">KUDE01_009391</name>
</gene>
<evidence type="ECO:0000313" key="2">
    <source>
        <dbReference type="EMBL" id="KAK1906995.1"/>
    </source>
</evidence>
<comment type="caution">
    <text evidence="2">The sequence shown here is derived from an EMBL/GenBank/DDBJ whole genome shotgun (WGS) entry which is preliminary data.</text>
</comment>
<name>A0AAD9FPK9_DISEL</name>
<feature type="compositionally biased region" description="Polar residues" evidence="1">
    <location>
        <begin position="1"/>
        <end position="12"/>
    </location>
</feature>
<protein>
    <submittedName>
        <fullName evidence="2">Leucine-rich repeat receptor-like protein kinase PEPR1</fullName>
    </submittedName>
</protein>
<proteinExistence type="predicted"/>
<evidence type="ECO:0000313" key="3">
    <source>
        <dbReference type="Proteomes" id="UP001228049"/>
    </source>
</evidence>
<evidence type="ECO:0000256" key="1">
    <source>
        <dbReference type="SAM" id="MobiDB-lite"/>
    </source>
</evidence>
<keyword evidence="3" id="KW-1185">Reference proteome</keyword>
<reference evidence="2" key="1">
    <citation type="submission" date="2023-04" db="EMBL/GenBank/DDBJ databases">
        <title>Chromosome-level genome of Chaenocephalus aceratus.</title>
        <authorList>
            <person name="Park H."/>
        </authorList>
    </citation>
    <scope>NUCLEOTIDE SEQUENCE</scope>
    <source>
        <strain evidence="2">DE</strain>
        <tissue evidence="2">Muscle</tissue>
    </source>
</reference>
<accession>A0AAD9FPK9</accession>
<feature type="region of interest" description="Disordered" evidence="1">
    <location>
        <begin position="1"/>
        <end position="47"/>
    </location>
</feature>
<dbReference type="Proteomes" id="UP001228049">
    <property type="component" value="Unassembled WGS sequence"/>
</dbReference>
<dbReference type="AlphaFoldDB" id="A0AAD9FPK9"/>
<keyword evidence="2" id="KW-0418">Kinase</keyword>
<sequence length="80" mass="9371">MFQSGSDNQWVPSQRDDLHGLYESEPHPHSWPQICPPQPSSTAQYSRSQLPYGVAYSRSHIPWYQDTWKSPFSTDVREYN</sequence>